<name>X0WKT8_9ZZZZ</name>
<feature type="non-terminal residue" evidence="1">
    <location>
        <position position="1"/>
    </location>
</feature>
<dbReference type="AlphaFoldDB" id="X0WKT8"/>
<protein>
    <submittedName>
        <fullName evidence="1">Uncharacterized protein</fullName>
    </submittedName>
</protein>
<sequence length="188" mass="20121">YADSVVLCPDSGCSMANEIATASDLTMRRFMIFAANGRDFLSGNNAQDWADIDIDGFIYADTTVGADEMTSKTGTIVSAENICIMSSTDDEAAVFPDVTDYSTLMAKLSITPTVDDDGLRLRSFMARSDINTPCERARPRKLGLSEFGVVHALLGDFAVEQYYNLSGKDIINPGGGDGRGSGHSEGAY</sequence>
<proteinExistence type="predicted"/>
<gene>
    <name evidence="1" type="ORF">S01H1_61083</name>
</gene>
<reference evidence="1" key="1">
    <citation type="journal article" date="2014" name="Front. Microbiol.">
        <title>High frequency of phylogenetically diverse reductive dehalogenase-homologous genes in deep subseafloor sedimentary metagenomes.</title>
        <authorList>
            <person name="Kawai M."/>
            <person name="Futagami T."/>
            <person name="Toyoda A."/>
            <person name="Takaki Y."/>
            <person name="Nishi S."/>
            <person name="Hori S."/>
            <person name="Arai W."/>
            <person name="Tsubouchi T."/>
            <person name="Morono Y."/>
            <person name="Uchiyama I."/>
            <person name="Ito T."/>
            <person name="Fujiyama A."/>
            <person name="Inagaki F."/>
            <person name="Takami H."/>
        </authorList>
    </citation>
    <scope>NUCLEOTIDE SEQUENCE</scope>
    <source>
        <strain evidence="1">Expedition CK06-06</strain>
    </source>
</reference>
<organism evidence="1">
    <name type="scientific">marine sediment metagenome</name>
    <dbReference type="NCBI Taxonomy" id="412755"/>
    <lineage>
        <taxon>unclassified sequences</taxon>
        <taxon>metagenomes</taxon>
        <taxon>ecological metagenomes</taxon>
    </lineage>
</organism>
<comment type="caution">
    <text evidence="1">The sequence shown here is derived from an EMBL/GenBank/DDBJ whole genome shotgun (WGS) entry which is preliminary data.</text>
</comment>
<accession>X0WKT8</accession>
<dbReference type="EMBL" id="BARS01040032">
    <property type="protein sequence ID" value="GAG31270.1"/>
    <property type="molecule type" value="Genomic_DNA"/>
</dbReference>
<evidence type="ECO:0000313" key="1">
    <source>
        <dbReference type="EMBL" id="GAG31270.1"/>
    </source>
</evidence>